<comment type="similarity">
    <text evidence="2">Belongs to the peptidase M20A family.</text>
</comment>
<dbReference type="SUPFAM" id="SSF55031">
    <property type="entry name" value="Bacterial exopeptidase dimerisation domain"/>
    <property type="match status" value="1"/>
</dbReference>
<sequence length="428" mass="46453">MSTFEPAEAYVRQNAGRAVENLRRFVEIDTSFPGQPDYAAFADAVEPVLHELGLKTRRHLVPEALWRSRDVRVASERVNVVATGCSAQEDLGLYFHVDTVPPAEGWQSDPFVLEQHDDRLVGLGAADTKGPMAAALLALEAARVCGLRMRYNPVLLFCTDEEGGLYPGVRYLAEQGQVPPLTINFNGTPEARIWAGCFGLFNLRIRLFGHTTHAGAAGAARNAVEGGVRVQAALLELAANVRARKSAMPAPPYAKGEPLRPSLSIMAVSGGTGSGGQIPSIMDIAVSRRYAPEERFDDIFAEIEIAVRESVPAGLLCQIDMTGHLCPTSDPYGPHWPRWQAAVARGFGHAPDTFRRWGSSSCSDFGWVQKATQRSEVLLGGLIRPESRVHSPGEFTTVPDLVSLSITILSFLSEECDEASFVADKGER</sequence>
<comment type="cofactor">
    <cofactor evidence="1">
        <name>Zn(2+)</name>
        <dbReference type="ChEBI" id="CHEBI:29105"/>
    </cofactor>
</comment>
<dbReference type="InterPro" id="IPR011650">
    <property type="entry name" value="Peptidase_M20_dimer"/>
</dbReference>
<evidence type="ECO:0000256" key="5">
    <source>
        <dbReference type="ARBA" id="ARBA00022833"/>
    </source>
</evidence>
<dbReference type="InterPro" id="IPR036264">
    <property type="entry name" value="Bact_exopeptidase_dim_dom"/>
</dbReference>
<dbReference type="GO" id="GO:0046872">
    <property type="term" value="F:metal ion binding"/>
    <property type="evidence" value="ECO:0007669"/>
    <property type="project" value="UniProtKB-KW"/>
</dbReference>
<evidence type="ECO:0000313" key="8">
    <source>
        <dbReference type="Proteomes" id="UP000562982"/>
    </source>
</evidence>
<dbReference type="PANTHER" id="PTHR43808">
    <property type="entry name" value="ACETYLORNITHINE DEACETYLASE"/>
    <property type="match status" value="1"/>
</dbReference>
<evidence type="ECO:0000256" key="1">
    <source>
        <dbReference type="ARBA" id="ARBA00001947"/>
    </source>
</evidence>
<protein>
    <submittedName>
        <fullName evidence="7">M20/M25/M40 family metallo-hydrolase</fullName>
    </submittedName>
</protein>
<keyword evidence="3" id="KW-0479">Metal-binding</keyword>
<evidence type="ECO:0000259" key="6">
    <source>
        <dbReference type="Pfam" id="PF07687"/>
    </source>
</evidence>
<dbReference type="Proteomes" id="UP000562982">
    <property type="component" value="Unassembled WGS sequence"/>
</dbReference>
<evidence type="ECO:0000256" key="3">
    <source>
        <dbReference type="ARBA" id="ARBA00022723"/>
    </source>
</evidence>
<dbReference type="Pfam" id="PF01546">
    <property type="entry name" value="Peptidase_M20"/>
    <property type="match status" value="1"/>
</dbReference>
<feature type="domain" description="Peptidase M20 dimerisation" evidence="6">
    <location>
        <begin position="198"/>
        <end position="309"/>
    </location>
</feature>
<organism evidence="7 8">
    <name type="scientific">Gluconacetobacter liquefaciens</name>
    <name type="common">Acetobacter liquefaciens</name>
    <dbReference type="NCBI Taxonomy" id="89584"/>
    <lineage>
        <taxon>Bacteria</taxon>
        <taxon>Pseudomonadati</taxon>
        <taxon>Pseudomonadota</taxon>
        <taxon>Alphaproteobacteria</taxon>
        <taxon>Acetobacterales</taxon>
        <taxon>Acetobacteraceae</taxon>
        <taxon>Gluconacetobacter</taxon>
    </lineage>
</organism>
<reference evidence="7 8" key="1">
    <citation type="submission" date="2020-04" db="EMBL/GenBank/DDBJ databases">
        <title>Description of novel Gluconacetobacter.</title>
        <authorList>
            <person name="Sombolestani A."/>
        </authorList>
    </citation>
    <scope>NUCLEOTIDE SEQUENCE [LARGE SCALE GENOMIC DNA]</scope>
    <source>
        <strain evidence="7 8">LMG 1382</strain>
    </source>
</reference>
<comment type="caution">
    <text evidence="7">The sequence shown here is derived from an EMBL/GenBank/DDBJ whole genome shotgun (WGS) entry which is preliminary data.</text>
</comment>
<dbReference type="RefSeq" id="WP_114726124.1">
    <property type="nucleotide sequence ID" value="NZ_BJMI01000035.1"/>
</dbReference>
<proteinExistence type="inferred from homology"/>
<evidence type="ECO:0000256" key="4">
    <source>
        <dbReference type="ARBA" id="ARBA00022801"/>
    </source>
</evidence>
<keyword evidence="4 7" id="KW-0378">Hydrolase</keyword>
<dbReference type="Gene3D" id="3.40.630.10">
    <property type="entry name" value="Zn peptidases"/>
    <property type="match status" value="1"/>
</dbReference>
<dbReference type="Pfam" id="PF07687">
    <property type="entry name" value="M20_dimer"/>
    <property type="match status" value="1"/>
</dbReference>
<dbReference type="PANTHER" id="PTHR43808:SF8">
    <property type="entry name" value="PEPTIDASE M20 DIMERISATION DOMAIN-CONTAINING PROTEIN"/>
    <property type="match status" value="1"/>
</dbReference>
<dbReference type="InterPro" id="IPR050072">
    <property type="entry name" value="Peptidase_M20A"/>
</dbReference>
<dbReference type="InterPro" id="IPR002933">
    <property type="entry name" value="Peptidase_M20"/>
</dbReference>
<dbReference type="AlphaFoldDB" id="A0A7W4P938"/>
<keyword evidence="5" id="KW-0862">Zinc</keyword>
<dbReference type="EMBL" id="JABEQI010000001">
    <property type="protein sequence ID" value="MBB2185413.1"/>
    <property type="molecule type" value="Genomic_DNA"/>
</dbReference>
<dbReference type="OrthoDB" id="7055905at2"/>
<evidence type="ECO:0000256" key="2">
    <source>
        <dbReference type="ARBA" id="ARBA00006247"/>
    </source>
</evidence>
<dbReference type="Gene3D" id="3.30.70.360">
    <property type="match status" value="1"/>
</dbReference>
<evidence type="ECO:0000313" key="7">
    <source>
        <dbReference type="EMBL" id="MBB2185413.1"/>
    </source>
</evidence>
<name>A0A7W4P938_GLULI</name>
<accession>A0A7W4P938</accession>
<dbReference type="SUPFAM" id="SSF53187">
    <property type="entry name" value="Zn-dependent exopeptidases"/>
    <property type="match status" value="1"/>
</dbReference>
<gene>
    <name evidence="7" type="ORF">HLH32_03240</name>
</gene>
<dbReference type="GO" id="GO:0016787">
    <property type="term" value="F:hydrolase activity"/>
    <property type="evidence" value="ECO:0007669"/>
    <property type="project" value="UniProtKB-KW"/>
</dbReference>